<gene>
    <name evidence="2" type="ORF">EJ03DRAFT_334800</name>
</gene>
<feature type="region of interest" description="Disordered" evidence="1">
    <location>
        <begin position="60"/>
        <end position="105"/>
    </location>
</feature>
<evidence type="ECO:0000256" key="1">
    <source>
        <dbReference type="SAM" id="MobiDB-lite"/>
    </source>
</evidence>
<name>A0A6G1LF73_9PEZI</name>
<accession>A0A6G1LF73</accession>
<feature type="compositionally biased region" description="Polar residues" evidence="1">
    <location>
        <begin position="71"/>
        <end position="93"/>
    </location>
</feature>
<sequence length="202" mass="23537">MRELLWLSVELLRPYGDSSDILDVLELTQMLQIRLLAALIASFRFSDFVVPSWLTTSGAPKTRSEPRLRMTSRNLKPQYQTQEQPRQSSTPNNTKHESSERERRHVSLQAYQNHRLQCNMWVDESDQTHLPSQEHEMVWQHIYRSYESGQWDHKSRDANWLYGQAGTTMDQIDARRELGFQKSSIKAASIPMSPVHSPTRLG</sequence>
<reference evidence="2" key="1">
    <citation type="journal article" date="2020" name="Stud. Mycol.">
        <title>101 Dothideomycetes genomes: a test case for predicting lifestyles and emergence of pathogens.</title>
        <authorList>
            <person name="Haridas S."/>
            <person name="Albert R."/>
            <person name="Binder M."/>
            <person name="Bloem J."/>
            <person name="Labutti K."/>
            <person name="Salamov A."/>
            <person name="Andreopoulos B."/>
            <person name="Baker S."/>
            <person name="Barry K."/>
            <person name="Bills G."/>
            <person name="Bluhm B."/>
            <person name="Cannon C."/>
            <person name="Castanera R."/>
            <person name="Culley D."/>
            <person name="Daum C."/>
            <person name="Ezra D."/>
            <person name="Gonzalez J."/>
            <person name="Henrissat B."/>
            <person name="Kuo A."/>
            <person name="Liang C."/>
            <person name="Lipzen A."/>
            <person name="Lutzoni F."/>
            <person name="Magnuson J."/>
            <person name="Mondo S."/>
            <person name="Nolan M."/>
            <person name="Ohm R."/>
            <person name="Pangilinan J."/>
            <person name="Park H.-J."/>
            <person name="Ramirez L."/>
            <person name="Alfaro M."/>
            <person name="Sun H."/>
            <person name="Tritt A."/>
            <person name="Yoshinaga Y."/>
            <person name="Zwiers L.-H."/>
            <person name="Turgeon B."/>
            <person name="Goodwin S."/>
            <person name="Spatafora J."/>
            <person name="Crous P."/>
            <person name="Grigoriev I."/>
        </authorList>
    </citation>
    <scope>NUCLEOTIDE SEQUENCE</scope>
    <source>
        <strain evidence="2">CBS 116005</strain>
    </source>
</reference>
<evidence type="ECO:0000313" key="3">
    <source>
        <dbReference type="Proteomes" id="UP000799436"/>
    </source>
</evidence>
<keyword evidence="3" id="KW-1185">Reference proteome</keyword>
<protein>
    <submittedName>
        <fullName evidence="2">Uncharacterized protein</fullName>
    </submittedName>
</protein>
<dbReference type="AlphaFoldDB" id="A0A6G1LF73"/>
<dbReference type="EMBL" id="ML995819">
    <property type="protein sequence ID" value="KAF2771506.1"/>
    <property type="molecule type" value="Genomic_DNA"/>
</dbReference>
<organism evidence="2 3">
    <name type="scientific">Teratosphaeria nubilosa</name>
    <dbReference type="NCBI Taxonomy" id="161662"/>
    <lineage>
        <taxon>Eukaryota</taxon>
        <taxon>Fungi</taxon>
        <taxon>Dikarya</taxon>
        <taxon>Ascomycota</taxon>
        <taxon>Pezizomycotina</taxon>
        <taxon>Dothideomycetes</taxon>
        <taxon>Dothideomycetidae</taxon>
        <taxon>Mycosphaerellales</taxon>
        <taxon>Teratosphaeriaceae</taxon>
        <taxon>Teratosphaeria</taxon>
    </lineage>
</organism>
<dbReference type="Proteomes" id="UP000799436">
    <property type="component" value="Unassembled WGS sequence"/>
</dbReference>
<proteinExistence type="predicted"/>
<feature type="compositionally biased region" description="Basic and acidic residues" evidence="1">
    <location>
        <begin position="94"/>
        <end position="105"/>
    </location>
</feature>
<evidence type="ECO:0000313" key="2">
    <source>
        <dbReference type="EMBL" id="KAF2771506.1"/>
    </source>
</evidence>